<evidence type="ECO:0000313" key="13">
    <source>
        <dbReference type="EMBL" id="GAE28988.1"/>
    </source>
</evidence>
<dbReference type="RefSeq" id="WP_035340117.1">
    <property type="nucleotide sequence ID" value="NZ_BAUU01000002.1"/>
</dbReference>
<feature type="transmembrane region" description="Helical" evidence="12">
    <location>
        <begin position="67"/>
        <end position="87"/>
    </location>
</feature>
<feature type="transmembrane region" description="Helical" evidence="12">
    <location>
        <begin position="161"/>
        <end position="180"/>
    </location>
</feature>
<dbReference type="GO" id="GO:0006508">
    <property type="term" value="P:proteolysis"/>
    <property type="evidence" value="ECO:0007669"/>
    <property type="project" value="UniProtKB-KW"/>
</dbReference>
<evidence type="ECO:0000256" key="12">
    <source>
        <dbReference type="SAM" id="Phobius"/>
    </source>
</evidence>
<dbReference type="AlphaFoldDB" id="W4QBF2"/>
<accession>W4QBF2</accession>
<keyword evidence="8 12" id="KW-1133">Transmembrane helix</keyword>
<organism evidence="13 14">
    <name type="scientific">Halalkalibacter hemicellulosilyticusJCM 9152</name>
    <dbReference type="NCBI Taxonomy" id="1236971"/>
    <lineage>
        <taxon>Bacteria</taxon>
        <taxon>Bacillati</taxon>
        <taxon>Bacillota</taxon>
        <taxon>Bacilli</taxon>
        <taxon>Bacillales</taxon>
        <taxon>Bacillaceae</taxon>
        <taxon>Halalkalibacter</taxon>
    </lineage>
</organism>
<keyword evidence="7 11" id="KW-0378">Hydrolase</keyword>
<dbReference type="Pfam" id="PF13367">
    <property type="entry name" value="PrsW-protease"/>
    <property type="match status" value="1"/>
</dbReference>
<evidence type="ECO:0000256" key="9">
    <source>
        <dbReference type="ARBA" id="ARBA00023136"/>
    </source>
</evidence>
<protein>
    <recommendedName>
        <fullName evidence="3 11">Protease PrsW</fullName>
        <ecNumber evidence="11">3.4.-.-</ecNumber>
    </recommendedName>
    <alternativeName>
        <fullName evidence="10 11">Protease responsible for activating sigma-W</fullName>
    </alternativeName>
</protein>
<dbReference type="STRING" id="1236971.JCM9152_327"/>
<dbReference type="EMBL" id="BAUU01000002">
    <property type="protein sequence ID" value="GAE28988.1"/>
    <property type="molecule type" value="Genomic_DNA"/>
</dbReference>
<comment type="caution">
    <text evidence="13">The sequence shown here is derived from an EMBL/GenBank/DDBJ whole genome shotgun (WGS) entry which is preliminary data.</text>
</comment>
<comment type="function">
    <text evidence="11">Involved in the degradation of specific anti-sigma factors.</text>
</comment>
<dbReference type="NCBIfam" id="NF033739">
    <property type="entry name" value="intramemb_PrsW"/>
    <property type="match status" value="1"/>
</dbReference>
<dbReference type="Proteomes" id="UP000018895">
    <property type="component" value="Unassembled WGS sequence"/>
</dbReference>
<evidence type="ECO:0000256" key="6">
    <source>
        <dbReference type="ARBA" id="ARBA00022692"/>
    </source>
</evidence>
<dbReference type="PANTHER" id="PTHR36844:SF1">
    <property type="entry name" value="PROTEASE PRSW"/>
    <property type="match status" value="1"/>
</dbReference>
<evidence type="ECO:0000256" key="2">
    <source>
        <dbReference type="ARBA" id="ARBA00009165"/>
    </source>
</evidence>
<dbReference type="OrthoDB" id="5504276at2"/>
<dbReference type="InterPro" id="IPR026898">
    <property type="entry name" value="PrsW"/>
</dbReference>
<dbReference type="GO" id="GO:0008233">
    <property type="term" value="F:peptidase activity"/>
    <property type="evidence" value="ECO:0007669"/>
    <property type="project" value="UniProtKB-KW"/>
</dbReference>
<evidence type="ECO:0000256" key="10">
    <source>
        <dbReference type="ARBA" id="ARBA00030345"/>
    </source>
</evidence>
<gene>
    <name evidence="13" type="ORF">JCM9152_327</name>
</gene>
<dbReference type="InterPro" id="IPR023596">
    <property type="entry name" value="Peptidase_PrsW_arch/bac"/>
</dbReference>
<dbReference type="PIRSF" id="PIRSF016933">
    <property type="entry name" value="PrsW"/>
    <property type="match status" value="1"/>
</dbReference>
<keyword evidence="9 11" id="KW-0472">Membrane</keyword>
<keyword evidence="5 11" id="KW-0645">Protease</keyword>
<dbReference type="PANTHER" id="PTHR36844">
    <property type="entry name" value="PROTEASE PRSW"/>
    <property type="match status" value="1"/>
</dbReference>
<dbReference type="GO" id="GO:0005886">
    <property type="term" value="C:plasma membrane"/>
    <property type="evidence" value="ECO:0007669"/>
    <property type="project" value="UniProtKB-SubCell"/>
</dbReference>
<comment type="subcellular location">
    <subcellularLocation>
        <location evidence="1">Cell membrane</location>
        <topology evidence="1">Multi-pass membrane protein</topology>
    </subcellularLocation>
</comment>
<feature type="transmembrane region" description="Helical" evidence="12">
    <location>
        <begin position="186"/>
        <end position="204"/>
    </location>
</feature>
<evidence type="ECO:0000313" key="14">
    <source>
        <dbReference type="Proteomes" id="UP000018895"/>
    </source>
</evidence>
<feature type="transmembrane region" description="Helical" evidence="12">
    <location>
        <begin position="127"/>
        <end position="149"/>
    </location>
</feature>
<keyword evidence="6 12" id="KW-0812">Transmembrane</keyword>
<reference evidence="13" key="1">
    <citation type="journal article" date="2014" name="Genome Announc.">
        <title>Draft Genome Sequences of Three Alkaliphilic Bacillus Strains, Bacillus wakoensis JCM 9140T, Bacillus akibai JCM 9157T, and Bacillus hemicellulosilyticus JCM 9152T.</title>
        <authorList>
            <person name="Yuki M."/>
            <person name="Oshima K."/>
            <person name="Suda W."/>
            <person name="Oshida Y."/>
            <person name="Kitamura K."/>
            <person name="Iida T."/>
            <person name="Hattori M."/>
            <person name="Ohkuma M."/>
        </authorList>
    </citation>
    <scope>NUCLEOTIDE SEQUENCE [LARGE SCALE GENOMIC DNA]</scope>
    <source>
        <strain evidence="13">JCM 9152</strain>
    </source>
</reference>
<feature type="transmembrane region" description="Helical" evidence="12">
    <location>
        <begin position="33"/>
        <end position="55"/>
    </location>
</feature>
<feature type="transmembrane region" description="Helical" evidence="12">
    <location>
        <begin position="99"/>
        <end position="121"/>
    </location>
</feature>
<evidence type="ECO:0000256" key="1">
    <source>
        <dbReference type="ARBA" id="ARBA00004651"/>
    </source>
</evidence>
<evidence type="ECO:0000256" key="3">
    <source>
        <dbReference type="ARBA" id="ARBA00018997"/>
    </source>
</evidence>
<name>W4QBF2_9BACI</name>
<evidence type="ECO:0000256" key="4">
    <source>
        <dbReference type="ARBA" id="ARBA00022475"/>
    </source>
</evidence>
<keyword evidence="14" id="KW-1185">Reference proteome</keyword>
<evidence type="ECO:0000256" key="8">
    <source>
        <dbReference type="ARBA" id="ARBA00022989"/>
    </source>
</evidence>
<comment type="similarity">
    <text evidence="2 11">Belongs to the protease PrsW family.</text>
</comment>
<feature type="transmembrane region" description="Helical" evidence="12">
    <location>
        <begin position="6"/>
        <end position="21"/>
    </location>
</feature>
<evidence type="ECO:0000256" key="7">
    <source>
        <dbReference type="ARBA" id="ARBA00022801"/>
    </source>
</evidence>
<proteinExistence type="inferred from homology"/>
<evidence type="ECO:0000256" key="11">
    <source>
        <dbReference type="PIRNR" id="PIRNR016933"/>
    </source>
</evidence>
<dbReference type="EC" id="3.4.-.-" evidence="11"/>
<keyword evidence="4 11" id="KW-1003">Cell membrane</keyword>
<evidence type="ECO:0000256" key="5">
    <source>
        <dbReference type="ARBA" id="ARBA00022670"/>
    </source>
</evidence>
<sequence>MIALITAAIAPGMALLSYFYLRNHYSDTTVGFIFRTFFVGALLVFPVMVLQYAFLTEGYFQQAFLRTFILYGFVEEFFKWFLLYFFTYQHTTFTKRYDGIVFGVALSLGFATLENVFYLLANGLDFALGRAIFPVSSHALYGVIMGYYFGRSKIEHSKKRLYLFLALLFPFLLHGTYDFILVLFDIYFLIGMIPFMLLLWWLALTKVKRAHQLDV</sequence>